<reference evidence="1" key="1">
    <citation type="journal article" date="2019" name="PLoS Negl. Trop. Dis.">
        <title>Revisiting the worldwide diversity of Leptospira species in the environment.</title>
        <authorList>
            <person name="Vincent A.T."/>
            <person name="Schiettekatte O."/>
            <person name="Bourhy P."/>
            <person name="Veyrier F.J."/>
            <person name="Picardeau M."/>
        </authorList>
    </citation>
    <scope>NUCLEOTIDE SEQUENCE [LARGE SCALE GENOMIC DNA]</scope>
    <source>
        <strain evidence="1">SSS9</strain>
    </source>
</reference>
<evidence type="ECO:0008006" key="3">
    <source>
        <dbReference type="Google" id="ProtNLM"/>
    </source>
</evidence>
<dbReference type="OrthoDB" id="327275at2"/>
<proteinExistence type="predicted"/>
<dbReference type="Pfam" id="PF07813">
    <property type="entry name" value="LTXXQ"/>
    <property type="match status" value="1"/>
</dbReference>
<sequence length="121" mass="14065">MSHEKRANYIVKKLKSELDLTDAQSASLEKIKDEVLAKRKELKIGGHFVPKEFVEEIRADKLNVDKWNKLGEEKEKKMAAFRVFFTKKATEFHAILTPEQRGKLADLILKFQSKFDKADED</sequence>
<dbReference type="InterPro" id="IPR012899">
    <property type="entry name" value="LTXXQ"/>
</dbReference>
<dbReference type="Proteomes" id="UP000297453">
    <property type="component" value="Unassembled WGS sequence"/>
</dbReference>
<gene>
    <name evidence="1" type="ORF">EHO59_01445</name>
</gene>
<dbReference type="AlphaFoldDB" id="A0A4R9G8J8"/>
<accession>A0A4R9G8J8</accession>
<dbReference type="Gene3D" id="1.20.120.1490">
    <property type="match status" value="1"/>
</dbReference>
<organism evidence="1 2">
    <name type="scientific">Leptospira semungkisensis</name>
    <dbReference type="NCBI Taxonomy" id="2484985"/>
    <lineage>
        <taxon>Bacteria</taxon>
        <taxon>Pseudomonadati</taxon>
        <taxon>Spirochaetota</taxon>
        <taxon>Spirochaetia</taxon>
        <taxon>Leptospirales</taxon>
        <taxon>Leptospiraceae</taxon>
        <taxon>Leptospira</taxon>
    </lineage>
</organism>
<evidence type="ECO:0000313" key="1">
    <source>
        <dbReference type="EMBL" id="TGK07988.1"/>
    </source>
</evidence>
<comment type="caution">
    <text evidence="1">The sequence shown here is derived from an EMBL/GenBank/DDBJ whole genome shotgun (WGS) entry which is preliminary data.</text>
</comment>
<evidence type="ECO:0000313" key="2">
    <source>
        <dbReference type="Proteomes" id="UP000297453"/>
    </source>
</evidence>
<keyword evidence="2" id="KW-1185">Reference proteome</keyword>
<dbReference type="GO" id="GO:0042597">
    <property type="term" value="C:periplasmic space"/>
    <property type="evidence" value="ECO:0007669"/>
    <property type="project" value="InterPro"/>
</dbReference>
<name>A0A4R9G8J8_9LEPT</name>
<protein>
    <recommendedName>
        <fullName evidence="3">Periplasmic heavy metal sensor</fullName>
    </recommendedName>
</protein>
<dbReference type="EMBL" id="RQEP01000005">
    <property type="protein sequence ID" value="TGK07988.1"/>
    <property type="molecule type" value="Genomic_DNA"/>
</dbReference>